<dbReference type="AlphaFoldDB" id="A0A1B4FU19"/>
<protein>
    <submittedName>
        <fullName evidence="2">Uncharacterized protein</fullName>
    </submittedName>
</protein>
<evidence type="ECO:0000313" key="3">
    <source>
        <dbReference type="Proteomes" id="UP000067711"/>
    </source>
</evidence>
<evidence type="ECO:0000256" key="1">
    <source>
        <dbReference type="SAM" id="MobiDB-lite"/>
    </source>
</evidence>
<sequence>MGATVGTRAGKGPALRASDVRPAVSTWPDAARHGFARSARSIRAAGALGYFADAGVGHALQPHADVPVGAAGD</sequence>
<dbReference type="Proteomes" id="UP000067711">
    <property type="component" value="Chromosome 2"/>
</dbReference>
<accession>A0A1B4FU19</accession>
<proteinExistence type="predicted"/>
<feature type="region of interest" description="Disordered" evidence="1">
    <location>
        <begin position="1"/>
        <end position="22"/>
    </location>
</feature>
<evidence type="ECO:0000313" key="2">
    <source>
        <dbReference type="EMBL" id="AOJ07172.1"/>
    </source>
</evidence>
<name>A0A1B4FU19_9BURK</name>
<organism evidence="2 3">
    <name type="scientific">Burkholderia mayonis</name>
    <dbReference type="NCBI Taxonomy" id="1385591"/>
    <lineage>
        <taxon>Bacteria</taxon>
        <taxon>Pseudomonadati</taxon>
        <taxon>Pseudomonadota</taxon>
        <taxon>Betaproteobacteria</taxon>
        <taxon>Burkholderiales</taxon>
        <taxon>Burkholderiaceae</taxon>
        <taxon>Burkholderia</taxon>
        <taxon>pseudomallei group</taxon>
    </lineage>
</organism>
<gene>
    <name evidence="2" type="ORF">WS71_07510</name>
</gene>
<reference evidence="2 3" key="1">
    <citation type="submission" date="2015-12" db="EMBL/GenBank/DDBJ databases">
        <title>Diversity of Burkholderia near neighbor genomes.</title>
        <authorList>
            <person name="Sahl J."/>
            <person name="Wagner D."/>
            <person name="Keim P."/>
        </authorList>
    </citation>
    <scope>NUCLEOTIDE SEQUENCE [LARGE SCALE GENOMIC DNA]</scope>
    <source>
        <strain evidence="2 3">BDU8</strain>
    </source>
</reference>
<dbReference type="EMBL" id="CP013388">
    <property type="protein sequence ID" value="AOJ07172.1"/>
    <property type="molecule type" value="Genomic_DNA"/>
</dbReference>